<dbReference type="EMBL" id="JACJHZ010000043">
    <property type="protein sequence ID" value="MBA9023943.1"/>
    <property type="molecule type" value="Genomic_DNA"/>
</dbReference>
<dbReference type="Pfam" id="PF03869">
    <property type="entry name" value="Arc"/>
    <property type="match status" value="1"/>
</dbReference>
<evidence type="ECO:0000313" key="3">
    <source>
        <dbReference type="Proteomes" id="UP000587524"/>
    </source>
</evidence>
<keyword evidence="3" id="KW-1185">Reference proteome</keyword>
<dbReference type="RefSeq" id="WP_182575903.1">
    <property type="nucleotide sequence ID" value="NZ_JACJHY010000043.1"/>
</dbReference>
<proteinExistence type="predicted"/>
<sequence length="212" mass="24531">MAQESESRNLDKVIVRLPDGMRDRIKNSAERHGRSMNAEIVQALEQVFPPEPDIIEVIDRVHQAINQAEAAQSLPYRKGLIAALDKLSERLTSGIEFNQARTSTLSPSFLRMQDFTLRHERWKRASENGIETSDLAREIERGLFGKLDRNYTWTAIDYFKEGRADLAYKLLRLNELKFADPSDAEALIVSHLRKRYEENWGDPDEPYEPWSD</sequence>
<organism evidence="2 3">
    <name type="scientific">Aminobacter ciceronei</name>
    <dbReference type="NCBI Taxonomy" id="150723"/>
    <lineage>
        <taxon>Bacteria</taxon>
        <taxon>Pseudomonadati</taxon>
        <taxon>Pseudomonadota</taxon>
        <taxon>Alphaproteobacteria</taxon>
        <taxon>Hyphomicrobiales</taxon>
        <taxon>Phyllobacteriaceae</taxon>
        <taxon>Aminobacter</taxon>
    </lineage>
</organism>
<feature type="domain" description="Arc-like DNA binding" evidence="1">
    <location>
        <begin position="7"/>
        <end position="48"/>
    </location>
</feature>
<name>A0ABR6CFX1_9HYPH</name>
<dbReference type="Proteomes" id="UP000587524">
    <property type="component" value="Unassembled WGS sequence"/>
</dbReference>
<evidence type="ECO:0000259" key="1">
    <source>
        <dbReference type="Pfam" id="PF03869"/>
    </source>
</evidence>
<dbReference type="InterPro" id="IPR005569">
    <property type="entry name" value="Arc_DNA-bd_dom"/>
</dbReference>
<dbReference type="InterPro" id="IPR013321">
    <property type="entry name" value="Arc_rbn_hlx_hlx"/>
</dbReference>
<reference evidence="2 3" key="1">
    <citation type="submission" date="2020-08" db="EMBL/GenBank/DDBJ databases">
        <title>Genomic Encyclopedia of Type Strains, Phase IV (KMG-IV): sequencing the most valuable type-strain genomes for metagenomic binning, comparative biology and taxonomic classification.</title>
        <authorList>
            <person name="Goeker M."/>
        </authorList>
    </citation>
    <scope>NUCLEOTIDE SEQUENCE [LARGE SCALE GENOMIC DNA]</scope>
    <source>
        <strain evidence="2 3">DSM 17455</strain>
    </source>
</reference>
<gene>
    <name evidence="2" type="ORF">HNQ97_005976</name>
</gene>
<dbReference type="Gene3D" id="1.10.1220.10">
    <property type="entry name" value="Met repressor-like"/>
    <property type="match status" value="1"/>
</dbReference>
<protein>
    <submittedName>
        <fullName evidence="2">Plasmid stability protein</fullName>
    </submittedName>
</protein>
<evidence type="ECO:0000313" key="2">
    <source>
        <dbReference type="EMBL" id="MBA9023943.1"/>
    </source>
</evidence>
<comment type="caution">
    <text evidence="2">The sequence shown here is derived from an EMBL/GenBank/DDBJ whole genome shotgun (WGS) entry which is preliminary data.</text>
</comment>
<dbReference type="InterPro" id="IPR010985">
    <property type="entry name" value="Ribbon_hlx_hlx"/>
</dbReference>
<dbReference type="SUPFAM" id="SSF47598">
    <property type="entry name" value="Ribbon-helix-helix"/>
    <property type="match status" value="1"/>
</dbReference>
<accession>A0ABR6CFX1</accession>